<dbReference type="Proteomes" id="UP000663722">
    <property type="component" value="Chromosome"/>
</dbReference>
<dbReference type="SUPFAM" id="SSF88659">
    <property type="entry name" value="Sigma3 and sigma4 domains of RNA polymerase sigma factors"/>
    <property type="match status" value="1"/>
</dbReference>
<evidence type="ECO:0000256" key="2">
    <source>
        <dbReference type="ARBA" id="ARBA00023082"/>
    </source>
</evidence>
<reference evidence="6" key="1">
    <citation type="journal article" date="2021" name="Microb. Physiol.">
        <title>Proteogenomic Insights into the Physiology of Marine, Sulfate-Reducing, Filamentous Desulfonema limicola and Desulfonema magnum.</title>
        <authorList>
            <person name="Schnaars V."/>
            <person name="Wohlbrand L."/>
            <person name="Scheve S."/>
            <person name="Hinrichs C."/>
            <person name="Reinhardt R."/>
            <person name="Rabus R."/>
        </authorList>
    </citation>
    <scope>NUCLEOTIDE SEQUENCE</scope>
    <source>
        <strain evidence="6">4be13</strain>
    </source>
</reference>
<evidence type="ECO:0000313" key="7">
    <source>
        <dbReference type="Proteomes" id="UP000663722"/>
    </source>
</evidence>
<feature type="domain" description="RNA polymerase sigma factor 70 region 4 type 2" evidence="5">
    <location>
        <begin position="138"/>
        <end position="190"/>
    </location>
</feature>
<dbReference type="RefSeq" id="WP_207681871.1">
    <property type="nucleotide sequence ID" value="NZ_CP061800.1"/>
</dbReference>
<evidence type="ECO:0000256" key="1">
    <source>
        <dbReference type="ARBA" id="ARBA00023015"/>
    </source>
</evidence>
<evidence type="ECO:0000313" key="6">
    <source>
        <dbReference type="EMBL" id="QTA86090.1"/>
    </source>
</evidence>
<sequence length="199" mass="23871">MKKKKQEKEQKILNEFRRYGKADKLVQEYWNLVYFTVRETLTFHKVPYTNEDLDDLRTEVFLQIFKNDYRRLRQYDHRKGLSLSGWIKLIANQTTLNEIKKKGLLDLRKKNFQMPIEELKEALTQDEEERLDAREELRLVMGAMEKLSPRDKEVLRLHFLECRSLKEIAASMDKSYGTASTIVSRAKKRLKNLIMEIRN</sequence>
<evidence type="ECO:0000256" key="4">
    <source>
        <dbReference type="ARBA" id="ARBA00023163"/>
    </source>
</evidence>
<name>A0A975BIT4_9BACT</name>
<keyword evidence="2" id="KW-0731">Sigma factor</keyword>
<dbReference type="NCBIfam" id="TIGR02937">
    <property type="entry name" value="sigma70-ECF"/>
    <property type="match status" value="1"/>
</dbReference>
<organism evidence="6 7">
    <name type="scientific">Desulfonema magnum</name>
    <dbReference type="NCBI Taxonomy" id="45655"/>
    <lineage>
        <taxon>Bacteria</taxon>
        <taxon>Pseudomonadati</taxon>
        <taxon>Thermodesulfobacteriota</taxon>
        <taxon>Desulfobacteria</taxon>
        <taxon>Desulfobacterales</taxon>
        <taxon>Desulfococcaceae</taxon>
        <taxon>Desulfonema</taxon>
    </lineage>
</organism>
<dbReference type="PANTHER" id="PTHR30385">
    <property type="entry name" value="SIGMA FACTOR F FLAGELLAR"/>
    <property type="match status" value="1"/>
</dbReference>
<dbReference type="Gene3D" id="1.10.10.10">
    <property type="entry name" value="Winged helix-like DNA-binding domain superfamily/Winged helix DNA-binding domain"/>
    <property type="match status" value="1"/>
</dbReference>
<dbReference type="InterPro" id="IPR013324">
    <property type="entry name" value="RNA_pol_sigma_r3/r4-like"/>
</dbReference>
<dbReference type="Pfam" id="PF08281">
    <property type="entry name" value="Sigma70_r4_2"/>
    <property type="match status" value="1"/>
</dbReference>
<dbReference type="AlphaFoldDB" id="A0A975BIT4"/>
<dbReference type="EMBL" id="CP061800">
    <property type="protein sequence ID" value="QTA86090.1"/>
    <property type="molecule type" value="Genomic_DNA"/>
</dbReference>
<dbReference type="GO" id="GO:0016987">
    <property type="term" value="F:sigma factor activity"/>
    <property type="evidence" value="ECO:0007669"/>
    <property type="project" value="UniProtKB-KW"/>
</dbReference>
<dbReference type="InterPro" id="IPR036388">
    <property type="entry name" value="WH-like_DNA-bd_sf"/>
</dbReference>
<dbReference type="InterPro" id="IPR013249">
    <property type="entry name" value="RNA_pol_sigma70_r4_t2"/>
</dbReference>
<keyword evidence="4" id="KW-0804">Transcription</keyword>
<dbReference type="GO" id="GO:0006352">
    <property type="term" value="P:DNA-templated transcription initiation"/>
    <property type="evidence" value="ECO:0007669"/>
    <property type="project" value="InterPro"/>
</dbReference>
<protein>
    <submittedName>
        <fullName evidence="6">RNA polymerase sigma factor, sigma-70 family</fullName>
    </submittedName>
</protein>
<dbReference type="GO" id="GO:0003677">
    <property type="term" value="F:DNA binding"/>
    <property type="evidence" value="ECO:0007669"/>
    <property type="project" value="UniProtKB-KW"/>
</dbReference>
<keyword evidence="1" id="KW-0805">Transcription regulation</keyword>
<gene>
    <name evidence="6" type="ORF">dnm_021080</name>
</gene>
<dbReference type="KEGG" id="dmm:dnm_021080"/>
<keyword evidence="3" id="KW-0238">DNA-binding</keyword>
<proteinExistence type="predicted"/>
<dbReference type="CDD" id="cd06171">
    <property type="entry name" value="Sigma70_r4"/>
    <property type="match status" value="1"/>
</dbReference>
<dbReference type="SUPFAM" id="SSF88946">
    <property type="entry name" value="Sigma2 domain of RNA polymerase sigma factors"/>
    <property type="match status" value="1"/>
</dbReference>
<dbReference type="InterPro" id="IPR013325">
    <property type="entry name" value="RNA_pol_sigma_r2"/>
</dbReference>
<dbReference type="InterPro" id="IPR014284">
    <property type="entry name" value="RNA_pol_sigma-70_dom"/>
</dbReference>
<keyword evidence="7" id="KW-1185">Reference proteome</keyword>
<dbReference type="Gene3D" id="1.10.1740.10">
    <property type="match status" value="1"/>
</dbReference>
<accession>A0A975BIT4</accession>
<evidence type="ECO:0000259" key="5">
    <source>
        <dbReference type="Pfam" id="PF08281"/>
    </source>
</evidence>
<evidence type="ECO:0000256" key="3">
    <source>
        <dbReference type="ARBA" id="ARBA00023125"/>
    </source>
</evidence>